<evidence type="ECO:0000313" key="1">
    <source>
        <dbReference type="EMBL" id="KHN70284.1"/>
    </source>
</evidence>
<proteinExistence type="predicted"/>
<dbReference type="VEuPathDB" id="MicrosporidiaDB:M896_021220"/>
<name>A0A0B2UM15_9MICR</name>
<sequence length="325" mass="37342">MILRLGAQYTSKSVVELFEHLKADEDLLLGIEEPLECLIAQSNDPEYVLEVMHKTDTELITVCIKSLDFKIDADITNLELVILKAVSNVLGYQCTMMHGFVVKDSNGIKTRPIIPIFFRYTLGVSVTDYITYVKEEETEVNEVEQVRLIRCFCMGPIMTCLLRSRAMRFTCDEIGTSVVLMQRDGVIFMAPSSISVVSMVHSTVSLVNMEMFLKHLRKFPFRLVDFFVNAYLEPDSAESSKRLSECFAELQDNLTKLEMKCICSILSNAPVFLDSRDKVTERIEKFYAYNAKPFRRDGGKYLSFKEEEFVDRHPIGSLKRYFKDL</sequence>
<protein>
    <submittedName>
        <fullName evidence="1">Uncharacterized protein</fullName>
    </submittedName>
</protein>
<dbReference type="OrthoDB" id="2191488at2759"/>
<reference evidence="1 2" key="1">
    <citation type="journal article" date="2014" name="MBio">
        <title>The Ordospora colligata genome; evolution of extreme reduction in microsporidia and host-to-parasite horizontal gene transfer.</title>
        <authorList>
            <person name="Pombert J.-F."/>
            <person name="Haag K.L."/>
            <person name="Beidas S."/>
            <person name="Ebert D."/>
            <person name="Keeling P.J."/>
        </authorList>
    </citation>
    <scope>NUCLEOTIDE SEQUENCE [LARGE SCALE GENOMIC DNA]</scope>
    <source>
        <strain evidence="1 2">OC4</strain>
    </source>
</reference>
<organism evidence="1 2">
    <name type="scientific">Ordospora colligata OC4</name>
    <dbReference type="NCBI Taxonomy" id="1354746"/>
    <lineage>
        <taxon>Eukaryota</taxon>
        <taxon>Fungi</taxon>
        <taxon>Fungi incertae sedis</taxon>
        <taxon>Microsporidia</taxon>
        <taxon>Ordosporidae</taxon>
        <taxon>Ordospora</taxon>
    </lineage>
</organism>
<dbReference type="EMBL" id="JOKQ01000002">
    <property type="protein sequence ID" value="KHN70284.1"/>
    <property type="molecule type" value="Genomic_DNA"/>
</dbReference>
<keyword evidence="2" id="KW-1185">Reference proteome</keyword>
<dbReference type="RefSeq" id="XP_014564326.1">
    <property type="nucleotide sequence ID" value="XM_014708840.1"/>
</dbReference>
<gene>
    <name evidence="1" type="ORF">M896_021220</name>
</gene>
<evidence type="ECO:0000313" key="2">
    <source>
        <dbReference type="Proteomes" id="UP000031056"/>
    </source>
</evidence>
<dbReference type="HOGENOM" id="CLU_877252_0_0_1"/>
<dbReference type="Proteomes" id="UP000031056">
    <property type="component" value="Unassembled WGS sequence"/>
</dbReference>
<dbReference type="AlphaFoldDB" id="A0A0B2UM15"/>
<comment type="caution">
    <text evidence="1">The sequence shown here is derived from an EMBL/GenBank/DDBJ whole genome shotgun (WGS) entry which is preliminary data.</text>
</comment>
<dbReference type="InParanoid" id="A0A0B2UM15"/>
<accession>A0A0B2UM15</accession>
<dbReference type="GeneID" id="26261217"/>